<feature type="domain" description="HEPN AbiJ-N-terminal" evidence="1">
    <location>
        <begin position="3"/>
        <end position="176"/>
    </location>
</feature>
<dbReference type="OrthoDB" id="5106738at2"/>
<organism evidence="2 3">
    <name type="scientific">Burkholderia pseudomultivorans</name>
    <dbReference type="NCBI Taxonomy" id="1207504"/>
    <lineage>
        <taxon>Bacteria</taxon>
        <taxon>Pseudomonadati</taxon>
        <taxon>Pseudomonadota</taxon>
        <taxon>Betaproteobacteria</taxon>
        <taxon>Burkholderiales</taxon>
        <taxon>Burkholderiaceae</taxon>
        <taxon>Burkholderia</taxon>
        <taxon>Burkholderia cepacia complex</taxon>
    </lineage>
</organism>
<dbReference type="AlphaFoldDB" id="A0A132E8S0"/>
<comment type="caution">
    <text evidence="2">The sequence shown here is derived from an EMBL/GenBank/DDBJ whole genome shotgun (WGS) entry which is preliminary data.</text>
</comment>
<dbReference type="Proteomes" id="UP000062912">
    <property type="component" value="Unassembled WGS sequence"/>
</dbReference>
<name>A0A132E8S0_9BURK</name>
<dbReference type="Pfam" id="PF18863">
    <property type="entry name" value="AbiJ_NTD4"/>
    <property type="match status" value="1"/>
</dbReference>
<proteinExistence type="predicted"/>
<reference evidence="2 3" key="1">
    <citation type="submission" date="2015-11" db="EMBL/GenBank/DDBJ databases">
        <title>Expanding the genomic diversity of Burkholderia species for the development of highly accurate diagnostics.</title>
        <authorList>
            <person name="Sahl J."/>
            <person name="Keim P."/>
            <person name="Wagner D."/>
        </authorList>
    </citation>
    <scope>NUCLEOTIDE SEQUENCE [LARGE SCALE GENOMIC DNA]</scope>
    <source>
        <strain evidence="2 3">MSMB368WGS</strain>
    </source>
</reference>
<evidence type="ECO:0000259" key="1">
    <source>
        <dbReference type="Pfam" id="PF18863"/>
    </source>
</evidence>
<evidence type="ECO:0000313" key="3">
    <source>
        <dbReference type="Proteomes" id="UP000062912"/>
    </source>
</evidence>
<evidence type="ECO:0000313" key="2">
    <source>
        <dbReference type="EMBL" id="KWF21664.1"/>
    </source>
</evidence>
<protein>
    <recommendedName>
        <fullName evidence="1">HEPN AbiJ-N-terminal domain-containing protein</fullName>
    </recommendedName>
</protein>
<dbReference type="InterPro" id="IPR049503">
    <property type="entry name" value="AbiJ_NTD4"/>
</dbReference>
<accession>A0A132E8S0</accession>
<gene>
    <name evidence="2" type="ORF">WT56_28755</name>
</gene>
<dbReference type="EMBL" id="LPJR01000072">
    <property type="protein sequence ID" value="KWF21664.1"/>
    <property type="molecule type" value="Genomic_DNA"/>
</dbReference>
<sequence length="303" mass="34339">MTDYFSDRERGPRSRTEQEMSTVAWAGIVALAESLANSGAFGASFPERCPDGQATCGSDILSLKSAIEAEIHGLSWPLQTDHVVEDGFMSVRAPWAPATLVALDFVEFVWRKVAQPIVGWHHDFFRHHHLTFDVEAGRAAFHADVNRILARNGMAYELGDDGRIKRVLPAVLGEALMRTYFSTGDRTLDVMLEESRAKFSDPDPLIRREALERLFDSWERIKSLADTNKSKSIQLILDRTAPEPAFRELLEKEARELTQIGNSHLLRHHEVSQTPVIDVEHVDYLYHRLFALVELVIRKNAPR</sequence>
<dbReference type="RefSeq" id="WP_060096670.1">
    <property type="nucleotide sequence ID" value="NZ_LPJR01000072.1"/>
</dbReference>